<proteinExistence type="predicted"/>
<accession>A0ABS1LEZ4</accession>
<evidence type="ECO:0000313" key="3">
    <source>
        <dbReference type="EMBL" id="MBL0884831.1"/>
    </source>
</evidence>
<dbReference type="InterPro" id="IPR002035">
    <property type="entry name" value="VWF_A"/>
</dbReference>
<dbReference type="Pfam" id="PF13519">
    <property type="entry name" value="VWA_2"/>
    <property type="match status" value="1"/>
</dbReference>
<dbReference type="InterPro" id="IPR036465">
    <property type="entry name" value="vWFA_dom_sf"/>
</dbReference>
<gene>
    <name evidence="3" type="ORF">HGK34_00800</name>
</gene>
<dbReference type="SMART" id="SM00327">
    <property type="entry name" value="VWA"/>
    <property type="match status" value="1"/>
</dbReference>
<dbReference type="RefSeq" id="WP_201844656.1">
    <property type="nucleotide sequence ID" value="NZ_JABBYC010000001.1"/>
</dbReference>
<name>A0ABS1LEZ4_9MICO</name>
<feature type="region of interest" description="Disordered" evidence="1">
    <location>
        <begin position="52"/>
        <end position="76"/>
    </location>
</feature>
<reference evidence="3 4" key="1">
    <citation type="journal article" date="2021" name="Arch. Microbiol.">
        <title>Myceligenerans indicum sp. nov., an actinobacterium isolated from mangrove sediment of Sundarbans, India.</title>
        <authorList>
            <person name="Asha K."/>
            <person name="Bhadury P."/>
        </authorList>
    </citation>
    <scope>NUCLEOTIDE SEQUENCE [LARGE SCALE GENOMIC DNA]</scope>
    <source>
        <strain evidence="3 4">I2</strain>
    </source>
</reference>
<evidence type="ECO:0000256" key="1">
    <source>
        <dbReference type="SAM" id="MobiDB-lite"/>
    </source>
</evidence>
<organism evidence="3 4">
    <name type="scientific">Myceligenerans indicum</name>
    <dbReference type="NCBI Taxonomy" id="2593663"/>
    <lineage>
        <taxon>Bacteria</taxon>
        <taxon>Bacillati</taxon>
        <taxon>Actinomycetota</taxon>
        <taxon>Actinomycetes</taxon>
        <taxon>Micrococcales</taxon>
        <taxon>Promicromonosporaceae</taxon>
        <taxon>Myceligenerans</taxon>
    </lineage>
</organism>
<evidence type="ECO:0000313" key="4">
    <source>
        <dbReference type="Proteomes" id="UP000675409"/>
    </source>
</evidence>
<feature type="domain" description="VWFA" evidence="2">
    <location>
        <begin position="172"/>
        <end position="356"/>
    </location>
</feature>
<dbReference type="Proteomes" id="UP000675409">
    <property type="component" value="Unassembled WGS sequence"/>
</dbReference>
<keyword evidence="4" id="KW-1185">Reference proteome</keyword>
<sequence length="480" mass="51697">MTPALSWFTVPAPARRPPGTGGTRRPRVRGRLVPVVVAVSVAVSLAACTPGPAVSSADAGGATTAPSPPNPIPELVPVEYDAPRELTGTERLMLYRPGPFAGDAFDEDAVVETVLAMTPETPAEWERAILGQVHGDYVAALRGTVEFEYAIDGPGAGPDQERGPAGPVGTNHFALLLDASGSMARPSGEGTRMDEAKEALRQFVARLPREATVSLRVYGDAGDATAEGRHASCRSSRVVYDDEADEARFARALDDVEPGGWTPLARAVRTVAHDVPDDATDAIVYLVTDGLETCGGDPVAATRALADGGVEPVVNVIGFQAGNADQEGLRRIADAGGGAYTAAADAAALTRYLDREYARMMDAWDAWRRAELERIDDAGRAHLAEAERYGATLMEAAEDEGRAGMDVTRELGDRGALDDATESAVWEYFLDRKNELWRYGYDTKAANWGDAYRERVRDWGQVYRTATSRWSDYYRRAYQN</sequence>
<evidence type="ECO:0000259" key="2">
    <source>
        <dbReference type="PROSITE" id="PS50234"/>
    </source>
</evidence>
<dbReference type="Gene3D" id="3.40.50.410">
    <property type="entry name" value="von Willebrand factor, type A domain"/>
    <property type="match status" value="1"/>
</dbReference>
<dbReference type="EMBL" id="JABBYC010000001">
    <property type="protein sequence ID" value="MBL0884831.1"/>
    <property type="molecule type" value="Genomic_DNA"/>
</dbReference>
<dbReference type="PROSITE" id="PS50234">
    <property type="entry name" value="VWFA"/>
    <property type="match status" value="1"/>
</dbReference>
<dbReference type="SUPFAM" id="SSF53300">
    <property type="entry name" value="vWA-like"/>
    <property type="match status" value="1"/>
</dbReference>
<comment type="caution">
    <text evidence="3">The sequence shown here is derived from an EMBL/GenBank/DDBJ whole genome shotgun (WGS) entry which is preliminary data.</text>
</comment>
<protein>
    <submittedName>
        <fullName evidence="3">VWA domain-containing protein</fullName>
    </submittedName>
</protein>